<feature type="region of interest" description="Disordered" evidence="5">
    <location>
        <begin position="1"/>
        <end position="31"/>
    </location>
</feature>
<evidence type="ECO:0000256" key="1">
    <source>
        <dbReference type="ARBA" id="ARBA00006509"/>
    </source>
</evidence>
<dbReference type="RefSeq" id="XP_041297497.1">
    <property type="nucleotide sequence ID" value="XM_041430942.1"/>
</dbReference>
<dbReference type="InterPro" id="IPR000509">
    <property type="entry name" value="Ribosomal_eL36"/>
</dbReference>
<dbReference type="GO" id="GO:0005840">
    <property type="term" value="C:ribosome"/>
    <property type="evidence" value="ECO:0007669"/>
    <property type="project" value="UniProtKB-KW"/>
</dbReference>
<evidence type="ECO:0000256" key="3">
    <source>
        <dbReference type="ARBA" id="ARBA00023274"/>
    </source>
</evidence>
<name>A0A9P7FFL7_9AGAM</name>
<comment type="similarity">
    <text evidence="1 4">Belongs to the eukaryotic ribosomal protein eL36 family.</text>
</comment>
<dbReference type="InterPro" id="IPR038097">
    <property type="entry name" value="Ribosomal_eL36_sf"/>
</dbReference>
<dbReference type="GO" id="GO:1990904">
    <property type="term" value="C:ribonucleoprotein complex"/>
    <property type="evidence" value="ECO:0007669"/>
    <property type="project" value="UniProtKB-KW"/>
</dbReference>
<accession>A0A9P7FFL7</accession>
<sequence length="96" mass="11105">DLRQGLNKGYPTTAIPKTTRPSHRKGIQSTKNKFVRSVVREVSGFAPYERRVLELLRNAKDKKARKLTKKRLGTLLRAKRKLEELGNIIQESRRAH</sequence>
<dbReference type="FunFam" id="1.10.10.1760:FF:000001">
    <property type="entry name" value="60S ribosomal protein L36"/>
    <property type="match status" value="1"/>
</dbReference>
<evidence type="ECO:0000256" key="2">
    <source>
        <dbReference type="ARBA" id="ARBA00022980"/>
    </source>
</evidence>
<gene>
    <name evidence="6" type="ORF">F5147DRAFT_569166</name>
</gene>
<dbReference type="GO" id="GO:0003735">
    <property type="term" value="F:structural constituent of ribosome"/>
    <property type="evidence" value="ECO:0007669"/>
    <property type="project" value="InterPro"/>
</dbReference>
<dbReference type="EMBL" id="JABBWM010000007">
    <property type="protein sequence ID" value="KAG2116118.1"/>
    <property type="molecule type" value="Genomic_DNA"/>
</dbReference>
<keyword evidence="2 4" id="KW-0689">Ribosomal protein</keyword>
<evidence type="ECO:0000256" key="5">
    <source>
        <dbReference type="SAM" id="MobiDB-lite"/>
    </source>
</evidence>
<dbReference type="PANTHER" id="PTHR10114">
    <property type="entry name" value="60S RIBOSOMAL PROTEIN L36"/>
    <property type="match status" value="1"/>
</dbReference>
<dbReference type="GeneID" id="64693201"/>
<dbReference type="AlphaFoldDB" id="A0A9P7FFL7"/>
<dbReference type="PROSITE" id="PS01190">
    <property type="entry name" value="RIBOSOMAL_L36E"/>
    <property type="match status" value="1"/>
</dbReference>
<dbReference type="Proteomes" id="UP000823399">
    <property type="component" value="Unassembled WGS sequence"/>
</dbReference>
<dbReference type="GO" id="GO:0006412">
    <property type="term" value="P:translation"/>
    <property type="evidence" value="ECO:0007669"/>
    <property type="project" value="InterPro"/>
</dbReference>
<organism evidence="6 7">
    <name type="scientific">Suillus discolor</name>
    <dbReference type="NCBI Taxonomy" id="1912936"/>
    <lineage>
        <taxon>Eukaryota</taxon>
        <taxon>Fungi</taxon>
        <taxon>Dikarya</taxon>
        <taxon>Basidiomycota</taxon>
        <taxon>Agaricomycotina</taxon>
        <taxon>Agaricomycetes</taxon>
        <taxon>Agaricomycetidae</taxon>
        <taxon>Boletales</taxon>
        <taxon>Suillineae</taxon>
        <taxon>Suillaceae</taxon>
        <taxon>Suillus</taxon>
    </lineage>
</organism>
<dbReference type="OrthoDB" id="9616667at2759"/>
<protein>
    <recommendedName>
        <fullName evidence="4">60S ribosomal protein L36</fullName>
    </recommendedName>
</protein>
<comment type="caution">
    <text evidence="6">The sequence shown here is derived from an EMBL/GenBank/DDBJ whole genome shotgun (WGS) entry which is preliminary data.</text>
</comment>
<evidence type="ECO:0000313" key="6">
    <source>
        <dbReference type="EMBL" id="KAG2116118.1"/>
    </source>
</evidence>
<dbReference type="Pfam" id="PF01158">
    <property type="entry name" value="Ribosomal_L36e"/>
    <property type="match status" value="1"/>
</dbReference>
<evidence type="ECO:0000313" key="7">
    <source>
        <dbReference type="Proteomes" id="UP000823399"/>
    </source>
</evidence>
<proteinExistence type="inferred from homology"/>
<evidence type="ECO:0000256" key="4">
    <source>
        <dbReference type="RuleBase" id="RU000665"/>
    </source>
</evidence>
<feature type="non-terminal residue" evidence="6">
    <location>
        <position position="96"/>
    </location>
</feature>
<keyword evidence="3 4" id="KW-0687">Ribonucleoprotein</keyword>
<keyword evidence="7" id="KW-1185">Reference proteome</keyword>
<reference evidence="6" key="1">
    <citation type="journal article" date="2020" name="New Phytol.">
        <title>Comparative genomics reveals dynamic genome evolution in host specialist ectomycorrhizal fungi.</title>
        <authorList>
            <person name="Lofgren L.A."/>
            <person name="Nguyen N.H."/>
            <person name="Vilgalys R."/>
            <person name="Ruytinx J."/>
            <person name="Liao H.L."/>
            <person name="Branco S."/>
            <person name="Kuo A."/>
            <person name="LaButti K."/>
            <person name="Lipzen A."/>
            <person name="Andreopoulos W."/>
            <person name="Pangilinan J."/>
            <person name="Riley R."/>
            <person name="Hundley H."/>
            <person name="Na H."/>
            <person name="Barry K."/>
            <person name="Grigoriev I.V."/>
            <person name="Stajich J.E."/>
            <person name="Kennedy P.G."/>
        </authorList>
    </citation>
    <scope>NUCLEOTIDE SEQUENCE</scope>
    <source>
        <strain evidence="6">FC423</strain>
    </source>
</reference>
<dbReference type="Gene3D" id="1.10.10.1760">
    <property type="entry name" value="60S ribosomal protein L36"/>
    <property type="match status" value="1"/>
</dbReference>